<dbReference type="Pfam" id="PF13844">
    <property type="entry name" value="Glyco_transf_41"/>
    <property type="match status" value="2"/>
</dbReference>
<dbReference type="PROSITE" id="PS50005">
    <property type="entry name" value="TPR"/>
    <property type="match status" value="4"/>
</dbReference>
<comment type="pathway">
    <text evidence="1">Protein modification; protein glycosylation.</text>
</comment>
<evidence type="ECO:0000256" key="4">
    <source>
        <dbReference type="ARBA" id="ARBA00022676"/>
    </source>
</evidence>
<feature type="domain" description="O-GlcNAc transferase C-terminal" evidence="9">
    <location>
        <begin position="518"/>
        <end position="689"/>
    </location>
</feature>
<feature type="repeat" description="TPR" evidence="8">
    <location>
        <begin position="231"/>
        <end position="264"/>
    </location>
</feature>
<feature type="repeat" description="TPR" evidence="8">
    <location>
        <begin position="197"/>
        <end position="230"/>
    </location>
</feature>
<dbReference type="RefSeq" id="WP_238249656.1">
    <property type="nucleotide sequence ID" value="NZ_BPQX01000033.1"/>
</dbReference>
<evidence type="ECO:0000259" key="9">
    <source>
        <dbReference type="Pfam" id="PF13844"/>
    </source>
</evidence>
<keyword evidence="5 10" id="KW-0808">Transferase</keyword>
<evidence type="ECO:0000256" key="6">
    <source>
        <dbReference type="ARBA" id="ARBA00022737"/>
    </source>
</evidence>
<dbReference type="EC" id="2.4.1.255" evidence="3"/>
<accession>A0ABU0HIB6</accession>
<feature type="repeat" description="TPR" evidence="8">
    <location>
        <begin position="265"/>
        <end position="298"/>
    </location>
</feature>
<dbReference type="Pfam" id="PF13432">
    <property type="entry name" value="TPR_16"/>
    <property type="match status" value="3"/>
</dbReference>
<dbReference type="SMART" id="SM00028">
    <property type="entry name" value="TPR"/>
    <property type="match status" value="6"/>
</dbReference>
<reference evidence="10 11" key="1">
    <citation type="submission" date="2023-07" db="EMBL/GenBank/DDBJ databases">
        <title>Genomic Encyclopedia of Type Strains, Phase IV (KMG-IV): sequencing the most valuable type-strain genomes for metagenomic binning, comparative biology and taxonomic classification.</title>
        <authorList>
            <person name="Goeker M."/>
        </authorList>
    </citation>
    <scope>NUCLEOTIDE SEQUENCE [LARGE SCALE GENOMIC DNA]</scope>
    <source>
        <strain evidence="10 11">DSM 19562</strain>
    </source>
</reference>
<evidence type="ECO:0000313" key="11">
    <source>
        <dbReference type="Proteomes" id="UP001236369"/>
    </source>
</evidence>
<dbReference type="SUPFAM" id="SSF53756">
    <property type="entry name" value="UDP-Glycosyltransferase/glycogen phosphorylase"/>
    <property type="match status" value="1"/>
</dbReference>
<evidence type="ECO:0000256" key="5">
    <source>
        <dbReference type="ARBA" id="ARBA00022679"/>
    </source>
</evidence>
<evidence type="ECO:0000313" key="10">
    <source>
        <dbReference type="EMBL" id="MDQ0442071.1"/>
    </source>
</evidence>
<comment type="caution">
    <text evidence="10">The sequence shown here is derived from an EMBL/GenBank/DDBJ whole genome shotgun (WGS) entry which is preliminary data.</text>
</comment>
<dbReference type="Gene3D" id="1.25.40.10">
    <property type="entry name" value="Tetratricopeptide repeat domain"/>
    <property type="match status" value="2"/>
</dbReference>
<protein>
    <recommendedName>
        <fullName evidence="3">protein O-GlcNAc transferase</fullName>
        <ecNumber evidence="3">2.4.1.255</ecNumber>
    </recommendedName>
</protein>
<keyword evidence="4" id="KW-0328">Glycosyltransferase</keyword>
<feature type="repeat" description="TPR" evidence="8">
    <location>
        <begin position="18"/>
        <end position="51"/>
    </location>
</feature>
<dbReference type="Gene3D" id="3.40.50.2000">
    <property type="entry name" value="Glycogen Phosphorylase B"/>
    <property type="match status" value="1"/>
</dbReference>
<keyword evidence="11" id="KW-1185">Reference proteome</keyword>
<dbReference type="PANTHER" id="PTHR44835:SF1">
    <property type="entry name" value="PROTEIN O-GLCNAC TRANSFERASE"/>
    <property type="match status" value="1"/>
</dbReference>
<gene>
    <name evidence="10" type="ORF">QO016_001554</name>
</gene>
<sequence length="716" mass="78861">MLDHGGGSAGQRRLPGAAERFLSKAVAHREAGRLDKARRNIDRALEIAPDHANARYELGVLLSRDEGPAAAVPHFAAALKGAQSKASYWIALLGALLESQRIDEAKLIAERFRATGLAETATAALGVLVKRAVDLGKGLYEVQDFARAEAYLEFAIAMDETHPDATFLAGAIAARTNRLQMAFDLMSIAIYRTPDRALYFAGLGAVLNMMDDEGGALSALEKSLELDPDLAVTHTNLAGFLHKRSRYADAMRHADRALEIDPDCAGAHVNRGQILKSIGRLHEAIAALDRATTLTPLNIDAHSNRLFTKLYAGDIPHEDYVADARAFGRRFADPLRRKRPFRNDRDPNRRLRIGFVSGDLCGHAVARFLEPCIERFDRGAFEIFAYMTRATEDGVSARLRPLFDHWLNIAAIGDEEAADRIEADGIDILVDLSGHSSYHRLMLFARKPAPIQVTWMGHPATTGLSALDYRLTDDVQDGDASDAFHTETLWRLPRVSATYRLADELPPVRDRAPFEDNGTITFGVLNRFEKVSDAALQCWGRILAAVPDARLFMVVGDAETPEMRAQVDERLSRAGIDLDRLILQGRVSEGYFELYHRVDIALDPFPYNGGTTSCDTLSMGVPFVTLCGTVATERTGATVLGALDLDELVTHTQDDYVALCVALATDRDRLLRLRDGLRERMLASPLTDHARLAGEVEKAFRAMWLRWATGVPCARG</sequence>
<dbReference type="GO" id="GO:0016740">
    <property type="term" value="F:transferase activity"/>
    <property type="evidence" value="ECO:0007669"/>
    <property type="project" value="UniProtKB-KW"/>
</dbReference>
<dbReference type="Gene3D" id="3.40.50.11380">
    <property type="match status" value="1"/>
</dbReference>
<evidence type="ECO:0000256" key="1">
    <source>
        <dbReference type="ARBA" id="ARBA00004922"/>
    </source>
</evidence>
<evidence type="ECO:0000256" key="7">
    <source>
        <dbReference type="ARBA" id="ARBA00022803"/>
    </source>
</evidence>
<comment type="similarity">
    <text evidence="2">Belongs to the glycosyltransferase 41 family. O-GlcNAc transferase subfamily.</text>
</comment>
<dbReference type="EMBL" id="JAUSVV010000002">
    <property type="protein sequence ID" value="MDQ0442071.1"/>
    <property type="molecule type" value="Genomic_DNA"/>
</dbReference>
<dbReference type="SUPFAM" id="SSF48452">
    <property type="entry name" value="TPR-like"/>
    <property type="match status" value="1"/>
</dbReference>
<keyword evidence="7 8" id="KW-0802">TPR repeat</keyword>
<dbReference type="PANTHER" id="PTHR44835">
    <property type="entry name" value="UDP-N-ACETYLGLUCOSAMINE--PEPTIDE N-ACETYLGLUCOSAMINYLTRANSFERASE SPINDLY-RELATED"/>
    <property type="match status" value="1"/>
</dbReference>
<dbReference type="InterPro" id="IPR051939">
    <property type="entry name" value="Glycosyltr_41/O-GlcNAc_trsf"/>
</dbReference>
<dbReference type="InterPro" id="IPR019734">
    <property type="entry name" value="TPR_rpt"/>
</dbReference>
<dbReference type="Proteomes" id="UP001236369">
    <property type="component" value="Unassembled WGS sequence"/>
</dbReference>
<proteinExistence type="inferred from homology"/>
<dbReference type="InterPro" id="IPR029489">
    <property type="entry name" value="OGT/SEC/SPY_C"/>
</dbReference>
<keyword evidence="6" id="KW-0677">Repeat</keyword>
<dbReference type="InterPro" id="IPR011990">
    <property type="entry name" value="TPR-like_helical_dom_sf"/>
</dbReference>
<organism evidence="10 11">
    <name type="scientific">Methylobacterium persicinum</name>
    <dbReference type="NCBI Taxonomy" id="374426"/>
    <lineage>
        <taxon>Bacteria</taxon>
        <taxon>Pseudomonadati</taxon>
        <taxon>Pseudomonadota</taxon>
        <taxon>Alphaproteobacteria</taxon>
        <taxon>Hyphomicrobiales</taxon>
        <taxon>Methylobacteriaceae</taxon>
        <taxon>Methylobacterium</taxon>
    </lineage>
</organism>
<evidence type="ECO:0000256" key="2">
    <source>
        <dbReference type="ARBA" id="ARBA00005386"/>
    </source>
</evidence>
<evidence type="ECO:0000256" key="3">
    <source>
        <dbReference type="ARBA" id="ARBA00011970"/>
    </source>
</evidence>
<evidence type="ECO:0000256" key="8">
    <source>
        <dbReference type="PROSITE-ProRule" id="PRU00339"/>
    </source>
</evidence>
<name>A0ABU0HIB6_9HYPH</name>
<feature type="domain" description="O-GlcNAc transferase C-terminal" evidence="9">
    <location>
        <begin position="346"/>
        <end position="477"/>
    </location>
</feature>